<evidence type="ECO:0000256" key="2">
    <source>
        <dbReference type="SAM" id="MobiDB-lite"/>
    </source>
</evidence>
<keyword evidence="1" id="KW-0175">Coiled coil</keyword>
<evidence type="ECO:0000313" key="4">
    <source>
        <dbReference type="Proteomes" id="UP001162131"/>
    </source>
</evidence>
<feature type="coiled-coil region" evidence="1">
    <location>
        <begin position="53"/>
        <end position="80"/>
    </location>
</feature>
<dbReference type="AlphaFoldDB" id="A0AAU9JRY2"/>
<feature type="region of interest" description="Disordered" evidence="2">
    <location>
        <begin position="376"/>
        <end position="471"/>
    </location>
</feature>
<feature type="compositionally biased region" description="Polar residues" evidence="2">
    <location>
        <begin position="317"/>
        <end position="333"/>
    </location>
</feature>
<evidence type="ECO:0000313" key="3">
    <source>
        <dbReference type="EMBL" id="CAG9330003.1"/>
    </source>
</evidence>
<comment type="caution">
    <text evidence="3">The sequence shown here is derived from an EMBL/GenBank/DDBJ whole genome shotgun (WGS) entry which is preliminary data.</text>
</comment>
<sequence>MSSVTHYWEKYRQRNKSPSAKISDTQHLMTDRQTYVSFLEVQVEKATQNALLTQGLSNRVDQLQNQMNILEDRLINTNRLLKLQKDYSEIQEDEKSILYDPDVNQKLTKLERFTQNFSNFDKRLEELEMKLKVKNQMNDLDAFAKEVNSAMANSEAKLFELFSNGLREVDNKIKGIEEILNNKWTHENSYEFGYRRHSADETNELSKLQKKVSEIDELIRTRKKSPEIKGDAGKVKNHDLESKIKGLEKITTHSIEKINKIVDIQADSKSVEEKLTKSIEKLQSLMQKYLKDQKKLHFELSSLEKKFSSKKPKSQNEKNYMTLPSNSPISSFVQARDRSLSDLEDKMRNSFDTFESLKIPSPSFRDAPDYDKAIKEIDNLVKRERPKSANTKENSKQSKTPKSLKRSHSSYSLSKSPRLTKNKSEIVPPKVLISKSKPKAFHKSFKKGNIKITEKPKSKKVRNSSKNESKT</sequence>
<protein>
    <submittedName>
        <fullName evidence="3">Uncharacterized protein</fullName>
    </submittedName>
</protein>
<feature type="compositionally biased region" description="Low complexity" evidence="2">
    <location>
        <begin position="409"/>
        <end position="419"/>
    </location>
</feature>
<gene>
    <name evidence="3" type="ORF">BSTOLATCC_MIC50116</name>
</gene>
<evidence type="ECO:0000256" key="1">
    <source>
        <dbReference type="SAM" id="Coils"/>
    </source>
</evidence>
<feature type="compositionally biased region" description="Basic and acidic residues" evidence="2">
    <location>
        <begin position="376"/>
        <end position="387"/>
    </location>
</feature>
<keyword evidence="4" id="KW-1185">Reference proteome</keyword>
<feature type="compositionally biased region" description="Polar residues" evidence="2">
    <location>
        <begin position="388"/>
        <end position="400"/>
    </location>
</feature>
<reference evidence="3" key="1">
    <citation type="submission" date="2021-09" db="EMBL/GenBank/DDBJ databases">
        <authorList>
            <consortium name="AG Swart"/>
            <person name="Singh M."/>
            <person name="Singh A."/>
            <person name="Seah K."/>
            <person name="Emmerich C."/>
        </authorList>
    </citation>
    <scope>NUCLEOTIDE SEQUENCE</scope>
    <source>
        <strain evidence="3">ATCC30299</strain>
    </source>
</reference>
<dbReference type="Proteomes" id="UP001162131">
    <property type="component" value="Unassembled WGS sequence"/>
</dbReference>
<name>A0AAU9JRY2_9CILI</name>
<organism evidence="3 4">
    <name type="scientific">Blepharisma stoltei</name>
    <dbReference type="NCBI Taxonomy" id="1481888"/>
    <lineage>
        <taxon>Eukaryota</taxon>
        <taxon>Sar</taxon>
        <taxon>Alveolata</taxon>
        <taxon>Ciliophora</taxon>
        <taxon>Postciliodesmatophora</taxon>
        <taxon>Heterotrichea</taxon>
        <taxon>Heterotrichida</taxon>
        <taxon>Blepharismidae</taxon>
        <taxon>Blepharisma</taxon>
    </lineage>
</organism>
<feature type="compositionally biased region" description="Basic residues" evidence="2">
    <location>
        <begin position="436"/>
        <end position="449"/>
    </location>
</feature>
<dbReference type="EMBL" id="CAJZBQ010000050">
    <property type="protein sequence ID" value="CAG9330003.1"/>
    <property type="molecule type" value="Genomic_DNA"/>
</dbReference>
<accession>A0AAU9JRY2</accession>
<proteinExistence type="predicted"/>
<feature type="region of interest" description="Disordered" evidence="2">
    <location>
        <begin position="305"/>
        <end position="334"/>
    </location>
</feature>